<accession>A0A508WUW2</accession>
<sequence>MSCLCLADAVRNQQPRPMTSTKAADRIPSEHTPLRETFSFLGTAQVAAVCSDGDTRPSELPSAI</sequence>
<organism evidence="1">
    <name type="scientific">Sinorhizobium medicae</name>
    <dbReference type="NCBI Taxonomy" id="110321"/>
    <lineage>
        <taxon>Bacteria</taxon>
        <taxon>Pseudomonadati</taxon>
        <taxon>Pseudomonadota</taxon>
        <taxon>Alphaproteobacteria</taxon>
        <taxon>Hyphomicrobiales</taxon>
        <taxon>Rhizobiaceae</taxon>
        <taxon>Sinorhizobium/Ensifer group</taxon>
        <taxon>Sinorhizobium</taxon>
    </lineage>
</organism>
<reference evidence="1" key="1">
    <citation type="submission" date="2019-06" db="EMBL/GenBank/DDBJ databases">
        <authorList>
            <person name="Le Quere A."/>
            <person name="Colella S."/>
        </authorList>
    </citation>
    <scope>NUCLEOTIDE SEQUENCE</scope>
    <source>
        <strain evidence="1">EmedicaeMD41</strain>
    </source>
</reference>
<proteinExistence type="predicted"/>
<dbReference type="AlphaFoldDB" id="A0A508WUW2"/>
<evidence type="ECO:0000313" key="1">
    <source>
        <dbReference type="EMBL" id="VTZ59411.1"/>
    </source>
</evidence>
<dbReference type="Proteomes" id="UP000507954">
    <property type="component" value="Unassembled WGS sequence"/>
</dbReference>
<dbReference type="EMBL" id="CABFNB010000010">
    <property type="protein sequence ID" value="VTZ59411.1"/>
    <property type="molecule type" value="Genomic_DNA"/>
</dbReference>
<name>A0A508WUW2_9HYPH</name>
<gene>
    <name evidence="1" type="ORF">EMEDMD4_1070029</name>
</gene>
<protein>
    <submittedName>
        <fullName evidence="1">Uncharacterized protein</fullName>
    </submittedName>
</protein>